<feature type="binding site" evidence="6">
    <location>
        <position position="116"/>
    </location>
    <ligand>
        <name>a divalent metal cation</name>
        <dbReference type="ChEBI" id="CHEBI:60240"/>
        <label>2</label>
        <note>catalytic</note>
    </ligand>
</feature>
<dbReference type="EC" id="3.4.11.18" evidence="6 7"/>
<keyword evidence="2 6" id="KW-0031">Aminopeptidase</keyword>
<name>A0A3N1DCA3_9ACTN</name>
<feature type="binding site" evidence="6">
    <location>
        <position position="116"/>
    </location>
    <ligand>
        <name>a divalent metal cation</name>
        <dbReference type="ChEBI" id="CHEBI:60240"/>
        <label>1</label>
    </ligand>
</feature>
<evidence type="ECO:0000256" key="5">
    <source>
        <dbReference type="ARBA" id="ARBA00022801"/>
    </source>
</evidence>
<dbReference type="GO" id="GO:0005829">
    <property type="term" value="C:cytosol"/>
    <property type="evidence" value="ECO:0007669"/>
    <property type="project" value="TreeGrafter"/>
</dbReference>
<comment type="cofactor">
    <cofactor evidence="6">
        <name>Co(2+)</name>
        <dbReference type="ChEBI" id="CHEBI:48828"/>
    </cofactor>
    <cofactor evidence="6">
        <name>Zn(2+)</name>
        <dbReference type="ChEBI" id="CHEBI:29105"/>
    </cofactor>
    <cofactor evidence="6">
        <name>Mn(2+)</name>
        <dbReference type="ChEBI" id="CHEBI:29035"/>
    </cofactor>
    <cofactor evidence="6">
        <name>Fe(2+)</name>
        <dbReference type="ChEBI" id="CHEBI:29033"/>
    </cofactor>
    <text evidence="6">Binds 2 divalent metal cations per subunit. Has a high-affinity and a low affinity metal-binding site. The true nature of the physiological cofactor is under debate. The enzyme is active with cobalt, zinc, manganese or divalent iron ions. Most likely, methionine aminopeptidases function as mononuclear Fe(2+)-metalloproteases under physiological conditions, and the catalytically relevant metal-binding site has been assigned to the histidine-containing high-affinity site.</text>
</comment>
<accession>A0A3N1DCA3</accession>
<dbReference type="PANTHER" id="PTHR43330:SF27">
    <property type="entry name" value="METHIONINE AMINOPEPTIDASE"/>
    <property type="match status" value="1"/>
</dbReference>
<evidence type="ECO:0000259" key="8">
    <source>
        <dbReference type="Pfam" id="PF00557"/>
    </source>
</evidence>
<feature type="binding site" evidence="6">
    <location>
        <position position="187"/>
    </location>
    <ligand>
        <name>substrate</name>
    </ligand>
</feature>
<dbReference type="InterPro" id="IPR002467">
    <property type="entry name" value="Pept_M24A_MAP1"/>
</dbReference>
<dbReference type="EMBL" id="RJKE01000001">
    <property type="protein sequence ID" value="ROO91142.1"/>
    <property type="molecule type" value="Genomic_DNA"/>
</dbReference>
<keyword evidence="3 6" id="KW-0645">Protease</keyword>
<evidence type="ECO:0000256" key="7">
    <source>
        <dbReference type="RuleBase" id="RU003653"/>
    </source>
</evidence>
<keyword evidence="4 6" id="KW-0479">Metal-binding</keyword>
<dbReference type="AlphaFoldDB" id="A0A3N1DCA3"/>
<protein>
    <recommendedName>
        <fullName evidence="6 7">Methionine aminopeptidase</fullName>
        <shortName evidence="6">MAP</shortName>
        <shortName evidence="6">MetAP</shortName>
        <ecNumber evidence="6 7">3.4.11.18</ecNumber>
    </recommendedName>
    <alternativeName>
        <fullName evidence="6">Peptidase M</fullName>
    </alternativeName>
</protein>
<dbReference type="RefSeq" id="WP_123670002.1">
    <property type="nucleotide sequence ID" value="NZ_RJKE01000001.1"/>
</dbReference>
<dbReference type="PRINTS" id="PR00599">
    <property type="entry name" value="MAPEPTIDASE"/>
</dbReference>
<comment type="caution">
    <text evidence="9">The sequence shown here is derived from an EMBL/GenBank/DDBJ whole genome shotgun (WGS) entry which is preliminary data.</text>
</comment>
<dbReference type="Gene3D" id="3.90.230.10">
    <property type="entry name" value="Creatinase/methionine aminopeptidase superfamily"/>
    <property type="match status" value="1"/>
</dbReference>
<proteinExistence type="inferred from homology"/>
<feature type="binding site" evidence="6">
    <location>
        <position position="87"/>
    </location>
    <ligand>
        <name>substrate</name>
    </ligand>
</feature>
<dbReference type="InterPro" id="IPR036005">
    <property type="entry name" value="Creatinase/aminopeptidase-like"/>
</dbReference>
<feature type="domain" description="Peptidase M24" evidence="8">
    <location>
        <begin position="17"/>
        <end position="251"/>
    </location>
</feature>
<dbReference type="SUPFAM" id="SSF55920">
    <property type="entry name" value="Creatinase/aminopeptidase"/>
    <property type="match status" value="1"/>
</dbReference>
<keyword evidence="5 6" id="KW-0378">Hydrolase</keyword>
<dbReference type="InterPro" id="IPR001714">
    <property type="entry name" value="Pept_M24_MAP"/>
</dbReference>
<comment type="similarity">
    <text evidence="6">Belongs to the peptidase M24A family. Methionine aminopeptidase type 1 subfamily.</text>
</comment>
<comment type="catalytic activity">
    <reaction evidence="6 7">
        <text>Release of N-terminal amino acids, preferentially methionine, from peptides and arylamides.</text>
        <dbReference type="EC" id="3.4.11.18"/>
    </reaction>
</comment>
<dbReference type="PANTHER" id="PTHR43330">
    <property type="entry name" value="METHIONINE AMINOPEPTIDASE"/>
    <property type="match status" value="1"/>
</dbReference>
<feature type="binding site" evidence="6">
    <location>
        <position position="180"/>
    </location>
    <ligand>
        <name>a divalent metal cation</name>
        <dbReference type="ChEBI" id="CHEBI:60240"/>
        <label>2</label>
        <note>catalytic</note>
    </ligand>
</feature>
<evidence type="ECO:0000256" key="4">
    <source>
        <dbReference type="ARBA" id="ARBA00022723"/>
    </source>
</evidence>
<dbReference type="Pfam" id="PF00557">
    <property type="entry name" value="Peptidase_M24"/>
    <property type="match status" value="1"/>
</dbReference>
<dbReference type="PROSITE" id="PS00680">
    <property type="entry name" value="MAP_1"/>
    <property type="match status" value="1"/>
</dbReference>
<dbReference type="Proteomes" id="UP000272400">
    <property type="component" value="Unassembled WGS sequence"/>
</dbReference>
<evidence type="ECO:0000256" key="3">
    <source>
        <dbReference type="ARBA" id="ARBA00022670"/>
    </source>
</evidence>
<evidence type="ECO:0000313" key="10">
    <source>
        <dbReference type="Proteomes" id="UP000272400"/>
    </source>
</evidence>
<evidence type="ECO:0000256" key="1">
    <source>
        <dbReference type="ARBA" id="ARBA00002521"/>
    </source>
</evidence>
<dbReference type="CDD" id="cd01086">
    <property type="entry name" value="MetAP1"/>
    <property type="match status" value="1"/>
</dbReference>
<dbReference type="OrthoDB" id="9802055at2"/>
<dbReference type="GO" id="GO:0006508">
    <property type="term" value="P:proteolysis"/>
    <property type="evidence" value="ECO:0007669"/>
    <property type="project" value="UniProtKB-KW"/>
</dbReference>
<feature type="binding site" evidence="6">
    <location>
        <position position="244"/>
    </location>
    <ligand>
        <name>a divalent metal cation</name>
        <dbReference type="ChEBI" id="CHEBI:60240"/>
        <label>2</label>
        <note>catalytic</note>
    </ligand>
</feature>
<dbReference type="HAMAP" id="MF_01974">
    <property type="entry name" value="MetAP_1"/>
    <property type="match status" value="1"/>
</dbReference>
<sequence>MFRRRTRIQVKSPEQIELMRVAGRLVGETLALVAAAVKPGVSTLDLDRIAEDNIRGGGGIPSFIGVPGPITPFPATLCTSVNEEIVHCIPRADKVLREGDVVSIDCGAIVAGWHGDAAVTVAVGEIAPDVSSLLDVTEESLWRGMAACKVGGHLGDIGHAVESYVRSQGRYGIVEGYGGHGIGTEMHMEPFIPNVGRKGGGMLLVSGMVFAVEPMVNLGKPHTEEMEDGWTVVTADRSPSAHFEHTVAITADGPQVLTALDGWRERIAELA</sequence>
<feature type="binding site" evidence="6">
    <location>
        <position position="213"/>
    </location>
    <ligand>
        <name>a divalent metal cation</name>
        <dbReference type="ChEBI" id="CHEBI:60240"/>
        <label>2</label>
        <note>catalytic</note>
    </ligand>
</feature>
<dbReference type="GO" id="GO:0046872">
    <property type="term" value="F:metal ion binding"/>
    <property type="evidence" value="ECO:0007669"/>
    <property type="project" value="UniProtKB-UniRule"/>
</dbReference>
<dbReference type="NCBIfam" id="TIGR00500">
    <property type="entry name" value="met_pdase_I"/>
    <property type="match status" value="1"/>
</dbReference>
<feature type="binding site" evidence="6">
    <location>
        <position position="244"/>
    </location>
    <ligand>
        <name>a divalent metal cation</name>
        <dbReference type="ChEBI" id="CHEBI:60240"/>
        <label>1</label>
    </ligand>
</feature>
<dbReference type="GO" id="GO:0004239">
    <property type="term" value="F:initiator methionyl aminopeptidase activity"/>
    <property type="evidence" value="ECO:0007669"/>
    <property type="project" value="UniProtKB-UniRule"/>
</dbReference>
<comment type="function">
    <text evidence="1 6">Removes the N-terminal methionine from nascent proteins. The N-terminal methionine is often cleaved when the second residue in the primary sequence is small and uncharged (Met-Ala-, Cys, Gly, Pro, Ser, Thr, or Val). Requires deformylation of the N(alpha)-formylated initiator methionine before it can be hydrolyzed.</text>
</comment>
<dbReference type="GO" id="GO:0070006">
    <property type="term" value="F:metalloaminopeptidase activity"/>
    <property type="evidence" value="ECO:0007669"/>
    <property type="project" value="UniProtKB-UniRule"/>
</dbReference>
<evidence type="ECO:0000256" key="6">
    <source>
        <dbReference type="HAMAP-Rule" id="MF_01974"/>
    </source>
</evidence>
<reference evidence="9 10" key="1">
    <citation type="submission" date="2018-11" db="EMBL/GenBank/DDBJ databases">
        <title>Sequencing the genomes of 1000 actinobacteria strains.</title>
        <authorList>
            <person name="Klenk H.-P."/>
        </authorList>
    </citation>
    <scope>NUCLEOTIDE SEQUENCE [LARGE SCALE GENOMIC DNA]</scope>
    <source>
        <strain evidence="9 10">DSM 44254</strain>
    </source>
</reference>
<comment type="subunit">
    <text evidence="6">Monomer.</text>
</comment>
<dbReference type="InterPro" id="IPR000994">
    <property type="entry name" value="Pept_M24"/>
</dbReference>
<feature type="binding site" evidence="6">
    <location>
        <position position="105"/>
    </location>
    <ligand>
        <name>a divalent metal cation</name>
        <dbReference type="ChEBI" id="CHEBI:60240"/>
        <label>1</label>
    </ligand>
</feature>
<gene>
    <name evidence="6" type="primary">map</name>
    <name evidence="9" type="ORF">EDD29_8889</name>
</gene>
<organism evidence="9 10">
    <name type="scientific">Actinocorallia herbida</name>
    <dbReference type="NCBI Taxonomy" id="58109"/>
    <lineage>
        <taxon>Bacteria</taxon>
        <taxon>Bacillati</taxon>
        <taxon>Actinomycetota</taxon>
        <taxon>Actinomycetes</taxon>
        <taxon>Streptosporangiales</taxon>
        <taxon>Thermomonosporaceae</taxon>
        <taxon>Actinocorallia</taxon>
    </lineage>
</organism>
<evidence type="ECO:0000313" key="9">
    <source>
        <dbReference type="EMBL" id="ROO91142.1"/>
    </source>
</evidence>
<evidence type="ECO:0000256" key="2">
    <source>
        <dbReference type="ARBA" id="ARBA00022438"/>
    </source>
</evidence>
<keyword evidence="10" id="KW-1185">Reference proteome</keyword>